<evidence type="ECO:0000313" key="3">
    <source>
        <dbReference type="Proteomes" id="UP000325563"/>
    </source>
</evidence>
<dbReference type="RefSeq" id="WP_099888055.1">
    <property type="nucleotide sequence ID" value="NZ_BNBW01000024.1"/>
</dbReference>
<reference evidence="2 3" key="1">
    <citation type="submission" date="2017-09" db="EMBL/GenBank/DDBJ databases">
        <authorList>
            <person name="Lee N."/>
            <person name="Cho B.-K."/>
        </authorList>
    </citation>
    <scope>NUCLEOTIDE SEQUENCE [LARGE SCALE GENOMIC DNA]</scope>
    <source>
        <strain evidence="2 3">ATCC 27476</strain>
    </source>
</reference>
<gene>
    <name evidence="2" type="ORF">CP980_31960</name>
</gene>
<evidence type="ECO:0000259" key="1">
    <source>
        <dbReference type="PROSITE" id="PS51819"/>
    </source>
</evidence>
<dbReference type="Proteomes" id="UP000325563">
    <property type="component" value="Chromosome"/>
</dbReference>
<dbReference type="PANTHER" id="PTHR43279">
    <property type="entry name" value="CATECHOL-2,3-DIOXYGENASE"/>
    <property type="match status" value="1"/>
</dbReference>
<dbReference type="PROSITE" id="PS51819">
    <property type="entry name" value="VOC"/>
    <property type="match status" value="1"/>
</dbReference>
<dbReference type="InterPro" id="IPR004360">
    <property type="entry name" value="Glyas_Fos-R_dOase_dom"/>
</dbReference>
<sequence length="166" mass="17713">MSVRRLNHAVLWIRDVERSAAFYTDVFGFQVDHLIAGRAAFLSAPGSLNDHDLGLFAIGADAPGPEQGRVGLYHLAWEVGTLGELAELGNKLTERGALVGASDHVVSKSFYAKDPDGNEFEVMWRVPREDWPAEGSDTRPGPLDLPAAIARWGADLATGSAAGSAS</sequence>
<dbReference type="GeneID" id="95615156"/>
<dbReference type="SUPFAM" id="SSF54593">
    <property type="entry name" value="Glyoxalase/Bleomycin resistance protein/Dihydroxybiphenyl dioxygenase"/>
    <property type="match status" value="1"/>
</dbReference>
<name>A0A5J6JCR0_STRVI</name>
<feature type="domain" description="VOC" evidence="1">
    <location>
        <begin position="5"/>
        <end position="125"/>
    </location>
</feature>
<dbReference type="InterPro" id="IPR037523">
    <property type="entry name" value="VOC_core"/>
</dbReference>
<dbReference type="KEGG" id="svn:CP980_31960"/>
<keyword evidence="3" id="KW-1185">Reference proteome</keyword>
<dbReference type="PANTHER" id="PTHR43279:SF1">
    <property type="entry name" value="CATECHOL-2,3-DIOXYGENASE"/>
    <property type="match status" value="1"/>
</dbReference>
<protein>
    <submittedName>
        <fullName evidence="2">VOC family protein</fullName>
    </submittedName>
</protein>
<dbReference type="AlphaFoldDB" id="A0A5J6JCR0"/>
<dbReference type="InterPro" id="IPR029068">
    <property type="entry name" value="Glyas_Bleomycin-R_OHBP_Dase"/>
</dbReference>
<organism evidence="2 3">
    <name type="scientific">Streptomyces vinaceus</name>
    <dbReference type="NCBI Taxonomy" id="1960"/>
    <lineage>
        <taxon>Bacteria</taxon>
        <taxon>Bacillati</taxon>
        <taxon>Actinomycetota</taxon>
        <taxon>Actinomycetes</taxon>
        <taxon>Kitasatosporales</taxon>
        <taxon>Streptomycetaceae</taxon>
        <taxon>Streptomyces</taxon>
    </lineage>
</organism>
<evidence type="ECO:0000313" key="2">
    <source>
        <dbReference type="EMBL" id="QEV49077.1"/>
    </source>
</evidence>
<dbReference type="Gene3D" id="3.10.180.10">
    <property type="entry name" value="2,3-Dihydroxybiphenyl 1,2-Dioxygenase, domain 1"/>
    <property type="match status" value="1"/>
</dbReference>
<dbReference type="EMBL" id="CP023692">
    <property type="protein sequence ID" value="QEV49077.1"/>
    <property type="molecule type" value="Genomic_DNA"/>
</dbReference>
<proteinExistence type="predicted"/>
<accession>A0A5J6JCR0</accession>
<dbReference type="Pfam" id="PF00903">
    <property type="entry name" value="Glyoxalase"/>
    <property type="match status" value="1"/>
</dbReference>